<dbReference type="InterPro" id="IPR036812">
    <property type="entry name" value="NAD(P)_OxRdtase_dom_sf"/>
</dbReference>
<dbReference type="RefSeq" id="WP_128417277.1">
    <property type="nucleotide sequence ID" value="NZ_MDEJ01000064.1"/>
</dbReference>
<keyword evidence="1" id="KW-0560">Oxidoreductase</keyword>
<evidence type="ECO:0000259" key="2">
    <source>
        <dbReference type="Pfam" id="PF00248"/>
    </source>
</evidence>
<dbReference type="CDD" id="cd19081">
    <property type="entry name" value="AKR_AKR9C1"/>
    <property type="match status" value="1"/>
</dbReference>
<dbReference type="EMBL" id="MDEJ01000064">
    <property type="protein sequence ID" value="PPU92859.1"/>
    <property type="molecule type" value="Genomic_DNA"/>
</dbReference>
<keyword evidence="4" id="KW-1185">Reference proteome</keyword>
<dbReference type="GO" id="GO:0016491">
    <property type="term" value="F:oxidoreductase activity"/>
    <property type="evidence" value="ECO:0007669"/>
    <property type="project" value="UniProtKB-KW"/>
</dbReference>
<evidence type="ECO:0000256" key="1">
    <source>
        <dbReference type="ARBA" id="ARBA00023002"/>
    </source>
</evidence>
<dbReference type="PANTHER" id="PTHR43364">
    <property type="entry name" value="NADH-SPECIFIC METHYLGLYOXAL REDUCTASE-RELATED"/>
    <property type="match status" value="1"/>
</dbReference>
<organism evidence="3 4">
    <name type="scientific">Xanthomonas populi</name>
    <dbReference type="NCBI Taxonomy" id="53414"/>
    <lineage>
        <taxon>Bacteria</taxon>
        <taxon>Pseudomonadati</taxon>
        <taxon>Pseudomonadota</taxon>
        <taxon>Gammaproteobacteria</taxon>
        <taxon>Lysobacterales</taxon>
        <taxon>Lysobacteraceae</taxon>
        <taxon>Xanthomonas</taxon>
    </lineage>
</organism>
<dbReference type="InterPro" id="IPR023210">
    <property type="entry name" value="NADP_OxRdtase_dom"/>
</dbReference>
<dbReference type="SUPFAM" id="SSF51430">
    <property type="entry name" value="NAD(P)-linked oxidoreductase"/>
    <property type="match status" value="1"/>
</dbReference>
<dbReference type="InterPro" id="IPR050523">
    <property type="entry name" value="AKR_Detox_Biosynth"/>
</dbReference>
<name>A0A2S7END3_9XANT</name>
<proteinExistence type="predicted"/>
<comment type="caution">
    <text evidence="3">The sequence shown here is derived from an EMBL/GenBank/DDBJ whole genome shotgun (WGS) entry which is preliminary data.</text>
</comment>
<dbReference type="GO" id="GO:0005829">
    <property type="term" value="C:cytosol"/>
    <property type="evidence" value="ECO:0007669"/>
    <property type="project" value="TreeGrafter"/>
</dbReference>
<dbReference type="Pfam" id="PF00248">
    <property type="entry name" value="Aldo_ket_red"/>
    <property type="match status" value="1"/>
</dbReference>
<reference evidence="4" key="1">
    <citation type="submission" date="2016-08" db="EMBL/GenBank/DDBJ databases">
        <authorList>
            <person name="Merda D."/>
            <person name="Briand M."/>
            <person name="Taghouti G."/>
            <person name="Carrere S."/>
            <person name="Gouzy J."/>
            <person name="Portier P."/>
            <person name="Jacques M.-A."/>
            <person name="Fischer-Le Saux M."/>
        </authorList>
    </citation>
    <scope>NUCLEOTIDE SEQUENCE [LARGE SCALE GENOMIC DNA]</scope>
    <source>
        <strain evidence="4">CFBP1817</strain>
    </source>
</reference>
<evidence type="ECO:0000313" key="4">
    <source>
        <dbReference type="Proteomes" id="UP000239939"/>
    </source>
</evidence>
<dbReference type="AlphaFoldDB" id="A0A2S7END3"/>
<accession>A0A2S7END3</accession>
<sequence>MTQSRALGRSGLQIQPIVFGGNVFGWSADESTSFALLDAFVDAGFNLIDTADAYSGWVPGNHGGESETIIGRWLARSGKREKVLIATKVAKWSEHPGLSPENIVAAVKDSLTRLQTDVIDLYQAHEDDASIPLEATLAAFGRLIEQGKVRAIGASNYSATRLRDALDISEQYKLPRYESLQPEYNLYDRVGYEAELEPLVREREVGVISYYSLASGFLTGKYRSADDAGKSSARGASVVKQYVNPRGLRILQALDDLAATHSATPAQIALAWLIARPSLSAPIVSATSVTQLHDVLAAARVSLSADQIAQLDTASAPEPSETA</sequence>
<dbReference type="OrthoDB" id="9772407at2"/>
<protein>
    <submittedName>
        <fullName evidence="3">Alcohol dehydrogenase</fullName>
    </submittedName>
</protein>
<evidence type="ECO:0000313" key="3">
    <source>
        <dbReference type="EMBL" id="PPU92859.1"/>
    </source>
</evidence>
<dbReference type="FunFam" id="3.20.20.100:FF:000004">
    <property type="entry name" value="Oxidoreductase, aldo/keto reductase"/>
    <property type="match status" value="1"/>
</dbReference>
<dbReference type="Proteomes" id="UP000239939">
    <property type="component" value="Unassembled WGS sequence"/>
</dbReference>
<gene>
    <name evidence="3" type="ORF">XpopCFBP1817_11660</name>
</gene>
<dbReference type="PANTHER" id="PTHR43364:SF6">
    <property type="entry name" value="OXIDOREDUCTASE-RELATED"/>
    <property type="match status" value="1"/>
</dbReference>
<dbReference type="Gene3D" id="3.20.20.100">
    <property type="entry name" value="NADP-dependent oxidoreductase domain"/>
    <property type="match status" value="1"/>
</dbReference>
<feature type="domain" description="NADP-dependent oxidoreductase" evidence="2">
    <location>
        <begin position="16"/>
        <end position="314"/>
    </location>
</feature>